<protein>
    <submittedName>
        <fullName evidence="1">Uncharacterized protein</fullName>
    </submittedName>
</protein>
<proteinExistence type="predicted"/>
<keyword evidence="2" id="KW-1185">Reference proteome</keyword>
<sequence length="159" mass="18130">MPAQRVLAARKAQASYRITSYRKRFYVSRSFYDTDNLSNSVNGKQEALPRANALSADTFYEPELFENLEISNANEELPADDNLEQESCQVEEILPEYRYQESKDNNNSKDSILLEPKQATNIITLNLTPDLEIANANVELPANDNLEQDLGHSKTRRKC</sequence>
<accession>A0A4C1SYV8</accession>
<evidence type="ECO:0000313" key="2">
    <source>
        <dbReference type="Proteomes" id="UP000299102"/>
    </source>
</evidence>
<organism evidence="1 2">
    <name type="scientific">Eumeta variegata</name>
    <name type="common">Bagworm moth</name>
    <name type="synonym">Eumeta japonica</name>
    <dbReference type="NCBI Taxonomy" id="151549"/>
    <lineage>
        <taxon>Eukaryota</taxon>
        <taxon>Metazoa</taxon>
        <taxon>Ecdysozoa</taxon>
        <taxon>Arthropoda</taxon>
        <taxon>Hexapoda</taxon>
        <taxon>Insecta</taxon>
        <taxon>Pterygota</taxon>
        <taxon>Neoptera</taxon>
        <taxon>Endopterygota</taxon>
        <taxon>Lepidoptera</taxon>
        <taxon>Glossata</taxon>
        <taxon>Ditrysia</taxon>
        <taxon>Tineoidea</taxon>
        <taxon>Psychidae</taxon>
        <taxon>Oiketicinae</taxon>
        <taxon>Eumeta</taxon>
    </lineage>
</organism>
<gene>
    <name evidence="1" type="ORF">EVAR_101495_1</name>
</gene>
<dbReference type="AlphaFoldDB" id="A0A4C1SYV8"/>
<reference evidence="1 2" key="1">
    <citation type="journal article" date="2019" name="Commun. Biol.">
        <title>The bagworm genome reveals a unique fibroin gene that provides high tensile strength.</title>
        <authorList>
            <person name="Kono N."/>
            <person name="Nakamura H."/>
            <person name="Ohtoshi R."/>
            <person name="Tomita M."/>
            <person name="Numata K."/>
            <person name="Arakawa K."/>
        </authorList>
    </citation>
    <scope>NUCLEOTIDE SEQUENCE [LARGE SCALE GENOMIC DNA]</scope>
</reference>
<dbReference type="Proteomes" id="UP000299102">
    <property type="component" value="Unassembled WGS sequence"/>
</dbReference>
<name>A0A4C1SYV8_EUMVA</name>
<dbReference type="EMBL" id="BGZK01004133">
    <property type="protein sequence ID" value="GBP07084.1"/>
    <property type="molecule type" value="Genomic_DNA"/>
</dbReference>
<evidence type="ECO:0000313" key="1">
    <source>
        <dbReference type="EMBL" id="GBP07084.1"/>
    </source>
</evidence>
<comment type="caution">
    <text evidence="1">The sequence shown here is derived from an EMBL/GenBank/DDBJ whole genome shotgun (WGS) entry which is preliminary data.</text>
</comment>